<dbReference type="PROSITE" id="PS51186">
    <property type="entry name" value="GNAT"/>
    <property type="match status" value="1"/>
</dbReference>
<dbReference type="Proteomes" id="UP000005953">
    <property type="component" value="Unassembled WGS sequence"/>
</dbReference>
<keyword evidence="2" id="KW-0012">Acyltransferase</keyword>
<gene>
    <name evidence="5" type="ORF">MED297_07386</name>
</gene>
<evidence type="ECO:0000313" key="6">
    <source>
        <dbReference type="Proteomes" id="UP000005953"/>
    </source>
</evidence>
<dbReference type="GO" id="GO:0008999">
    <property type="term" value="F:protein-N-terminal-alanine acetyltransferase activity"/>
    <property type="evidence" value="ECO:0007669"/>
    <property type="project" value="TreeGrafter"/>
</dbReference>
<organism evidence="5 6">
    <name type="scientific">Reinekea blandensis MED297</name>
    <dbReference type="NCBI Taxonomy" id="314283"/>
    <lineage>
        <taxon>Bacteria</taxon>
        <taxon>Pseudomonadati</taxon>
        <taxon>Pseudomonadota</taxon>
        <taxon>Gammaproteobacteria</taxon>
        <taxon>Oceanospirillales</taxon>
        <taxon>Saccharospirillaceae</taxon>
        <taxon>Reinekea</taxon>
    </lineage>
</organism>
<proteinExistence type="inferred from homology"/>
<dbReference type="InterPro" id="IPR016181">
    <property type="entry name" value="Acyl_CoA_acyltransferase"/>
</dbReference>
<dbReference type="Pfam" id="PF13302">
    <property type="entry name" value="Acetyltransf_3"/>
    <property type="match status" value="1"/>
</dbReference>
<keyword evidence="1 5" id="KW-0808">Transferase</keyword>
<dbReference type="STRING" id="314283.MED297_07386"/>
<dbReference type="HOGENOM" id="CLU_013985_40_2_6"/>
<accession>A4BIG8</accession>
<evidence type="ECO:0000259" key="4">
    <source>
        <dbReference type="PROSITE" id="PS51186"/>
    </source>
</evidence>
<evidence type="ECO:0000256" key="3">
    <source>
        <dbReference type="ARBA" id="ARBA00038502"/>
    </source>
</evidence>
<dbReference type="PANTHER" id="PTHR43792">
    <property type="entry name" value="GNAT FAMILY, PUTATIVE (AFU_ORTHOLOGUE AFUA_3G00765)-RELATED-RELATED"/>
    <property type="match status" value="1"/>
</dbReference>
<comment type="caution">
    <text evidence="5">The sequence shown here is derived from an EMBL/GenBank/DDBJ whole genome shotgun (WGS) entry which is preliminary data.</text>
</comment>
<keyword evidence="5" id="KW-0689">Ribosomal protein</keyword>
<dbReference type="AlphaFoldDB" id="A4BIG8"/>
<comment type="similarity">
    <text evidence="3">Belongs to the acetyltransferase family. RimJ subfamily.</text>
</comment>
<dbReference type="EMBL" id="AAOE01000026">
    <property type="protein sequence ID" value="EAR08047.1"/>
    <property type="molecule type" value="Genomic_DNA"/>
</dbReference>
<keyword evidence="5" id="KW-0687">Ribonucleoprotein</keyword>
<dbReference type="Gene3D" id="3.40.630.30">
    <property type="match status" value="1"/>
</dbReference>
<dbReference type="GO" id="GO:0005737">
    <property type="term" value="C:cytoplasm"/>
    <property type="evidence" value="ECO:0007669"/>
    <property type="project" value="TreeGrafter"/>
</dbReference>
<keyword evidence="6" id="KW-1185">Reference proteome</keyword>
<dbReference type="GO" id="GO:0005840">
    <property type="term" value="C:ribosome"/>
    <property type="evidence" value="ECO:0007669"/>
    <property type="project" value="UniProtKB-KW"/>
</dbReference>
<sequence length="176" mass="19844">MTDSEKMTKNHAPTLCKLSTTDYPALFDFEQSNKNWFEQWVPPRPDSYQHYDSFCTQCDRLRAEMRDGRAGYFLGYLGDSLVGRFNLTTLQEGTADVGYRIGQAFTGRGLAFPFASLLVDEARTLGLKTLTASALKENIASSKTLQRLGFVQQNTVPEIVHINKKAMTLLAYQRSL</sequence>
<feature type="domain" description="N-acetyltransferase" evidence="4">
    <location>
        <begin position="13"/>
        <end position="172"/>
    </location>
</feature>
<evidence type="ECO:0000313" key="5">
    <source>
        <dbReference type="EMBL" id="EAR08047.1"/>
    </source>
</evidence>
<evidence type="ECO:0000256" key="1">
    <source>
        <dbReference type="ARBA" id="ARBA00022679"/>
    </source>
</evidence>
<dbReference type="PANTHER" id="PTHR43792:SF8">
    <property type="entry name" value="[RIBOSOMAL PROTEIN US5]-ALANINE N-ACETYLTRANSFERASE"/>
    <property type="match status" value="1"/>
</dbReference>
<name>A4BIG8_9GAMM</name>
<dbReference type="SUPFAM" id="SSF55729">
    <property type="entry name" value="Acyl-CoA N-acyltransferases (Nat)"/>
    <property type="match status" value="1"/>
</dbReference>
<reference evidence="5 6" key="1">
    <citation type="submission" date="2006-02" db="EMBL/GenBank/DDBJ databases">
        <authorList>
            <person name="Pinhassi J."/>
            <person name="Pedros-Alio C."/>
            <person name="Ferriera S."/>
            <person name="Johnson J."/>
            <person name="Kravitz S."/>
            <person name="Halpern A."/>
            <person name="Remington K."/>
            <person name="Beeson K."/>
            <person name="Tran B."/>
            <person name="Rogers Y.-H."/>
            <person name="Friedman R."/>
            <person name="Venter J.C."/>
        </authorList>
    </citation>
    <scope>NUCLEOTIDE SEQUENCE [LARGE SCALE GENOMIC DNA]</scope>
    <source>
        <strain evidence="5 6">MED297</strain>
    </source>
</reference>
<protein>
    <submittedName>
        <fullName evidence="5">Acetyltransferase, including N-acetylase of ribosomal protein</fullName>
    </submittedName>
</protein>
<dbReference type="InterPro" id="IPR000182">
    <property type="entry name" value="GNAT_dom"/>
</dbReference>
<evidence type="ECO:0000256" key="2">
    <source>
        <dbReference type="ARBA" id="ARBA00023315"/>
    </source>
</evidence>
<dbReference type="InterPro" id="IPR051531">
    <property type="entry name" value="N-acetyltransferase"/>
</dbReference>